<proteinExistence type="predicted"/>
<accession>A0ABD2NL68</accession>
<dbReference type="AlphaFoldDB" id="A0ABD2NL68"/>
<feature type="region of interest" description="Disordered" evidence="1">
    <location>
        <begin position="1"/>
        <end position="28"/>
    </location>
</feature>
<name>A0ABD2NL68_9CUCU</name>
<evidence type="ECO:0000313" key="2">
    <source>
        <dbReference type="EMBL" id="KAL3279481.1"/>
    </source>
</evidence>
<feature type="compositionally biased region" description="Basic and acidic residues" evidence="1">
    <location>
        <begin position="1"/>
        <end position="15"/>
    </location>
</feature>
<gene>
    <name evidence="2" type="ORF">HHI36_016991</name>
</gene>
<dbReference type="EMBL" id="JABFTP020000124">
    <property type="protein sequence ID" value="KAL3279481.1"/>
    <property type="molecule type" value="Genomic_DNA"/>
</dbReference>
<sequence length="105" mass="12453">MAKENQMLHEEFDQTRKHHSEIKRKSESQNDIIEKLQKIFATKYQYSEILWRRSKLPVDSRNLDILRNEEDKNTQTDATTDYVDVTTQTHDLGHSLLGGRDLHNE</sequence>
<comment type="caution">
    <text evidence="2">The sequence shown here is derived from an EMBL/GenBank/DDBJ whole genome shotgun (WGS) entry which is preliminary data.</text>
</comment>
<evidence type="ECO:0000313" key="3">
    <source>
        <dbReference type="Proteomes" id="UP001516400"/>
    </source>
</evidence>
<organism evidence="2 3">
    <name type="scientific">Cryptolaemus montrouzieri</name>
    <dbReference type="NCBI Taxonomy" id="559131"/>
    <lineage>
        <taxon>Eukaryota</taxon>
        <taxon>Metazoa</taxon>
        <taxon>Ecdysozoa</taxon>
        <taxon>Arthropoda</taxon>
        <taxon>Hexapoda</taxon>
        <taxon>Insecta</taxon>
        <taxon>Pterygota</taxon>
        <taxon>Neoptera</taxon>
        <taxon>Endopterygota</taxon>
        <taxon>Coleoptera</taxon>
        <taxon>Polyphaga</taxon>
        <taxon>Cucujiformia</taxon>
        <taxon>Coccinelloidea</taxon>
        <taxon>Coccinellidae</taxon>
        <taxon>Scymninae</taxon>
        <taxon>Scymnini</taxon>
        <taxon>Cryptolaemus</taxon>
    </lineage>
</organism>
<keyword evidence="3" id="KW-1185">Reference proteome</keyword>
<evidence type="ECO:0000256" key="1">
    <source>
        <dbReference type="SAM" id="MobiDB-lite"/>
    </source>
</evidence>
<protein>
    <submittedName>
        <fullName evidence="2">Uncharacterized protein</fullName>
    </submittedName>
</protein>
<reference evidence="2 3" key="1">
    <citation type="journal article" date="2021" name="BMC Biol.">
        <title>Horizontally acquired antibacterial genes associated with adaptive radiation of ladybird beetles.</title>
        <authorList>
            <person name="Li H.S."/>
            <person name="Tang X.F."/>
            <person name="Huang Y.H."/>
            <person name="Xu Z.Y."/>
            <person name="Chen M.L."/>
            <person name="Du X.Y."/>
            <person name="Qiu B.Y."/>
            <person name="Chen P.T."/>
            <person name="Zhang W."/>
            <person name="Slipinski A."/>
            <person name="Escalona H.E."/>
            <person name="Waterhouse R.M."/>
            <person name="Zwick A."/>
            <person name="Pang H."/>
        </authorList>
    </citation>
    <scope>NUCLEOTIDE SEQUENCE [LARGE SCALE GENOMIC DNA]</scope>
    <source>
        <strain evidence="2">SYSU2018</strain>
    </source>
</reference>
<dbReference type="Proteomes" id="UP001516400">
    <property type="component" value="Unassembled WGS sequence"/>
</dbReference>